<keyword evidence="5 9" id="KW-0378">Hydrolase</keyword>
<keyword evidence="8 9" id="KW-0346">Stress response</keyword>
<keyword evidence="2 9" id="KW-0963">Cytoplasm</keyword>
<comment type="induction">
    <text evidence="9">By heat shock.</text>
</comment>
<dbReference type="Gene3D" id="3.40.50.300">
    <property type="entry name" value="P-loop containing nucleotide triphosphate hydrolases"/>
    <property type="match status" value="1"/>
</dbReference>
<evidence type="ECO:0000256" key="7">
    <source>
        <dbReference type="ARBA" id="ARBA00022840"/>
    </source>
</evidence>
<dbReference type="CDD" id="cd19500">
    <property type="entry name" value="RecA-like_Lon"/>
    <property type="match status" value="1"/>
</dbReference>
<gene>
    <name evidence="9 15" type="primary">lon</name>
    <name evidence="15" type="ORF">ACFSSE_09785</name>
</gene>
<evidence type="ECO:0000256" key="8">
    <source>
        <dbReference type="ARBA" id="ARBA00023016"/>
    </source>
</evidence>
<dbReference type="RefSeq" id="WP_379043849.1">
    <property type="nucleotide sequence ID" value="NZ_JBHSKW010000032.1"/>
</dbReference>
<dbReference type="InterPro" id="IPR015947">
    <property type="entry name" value="PUA-like_sf"/>
</dbReference>
<comment type="caution">
    <text evidence="15">The sequence shown here is derived from an EMBL/GenBank/DDBJ whole genome shotgun (WGS) entry which is preliminary data.</text>
</comment>
<dbReference type="Pfam" id="PF22667">
    <property type="entry name" value="Lon_lid"/>
    <property type="match status" value="1"/>
</dbReference>
<dbReference type="SUPFAM" id="SSF52540">
    <property type="entry name" value="P-loop containing nucleoside triphosphate hydrolases"/>
    <property type="match status" value="1"/>
</dbReference>
<dbReference type="InterPro" id="IPR008269">
    <property type="entry name" value="Lon_proteolytic"/>
</dbReference>
<dbReference type="SUPFAM" id="SSF88697">
    <property type="entry name" value="PUA domain-like"/>
    <property type="match status" value="1"/>
</dbReference>
<dbReference type="Gene3D" id="1.10.8.60">
    <property type="match status" value="1"/>
</dbReference>
<evidence type="ECO:0000256" key="10">
    <source>
        <dbReference type="PIRNR" id="PIRNR001174"/>
    </source>
</evidence>
<evidence type="ECO:0000313" key="15">
    <source>
        <dbReference type="EMBL" id="MFD2731996.1"/>
    </source>
</evidence>
<comment type="similarity">
    <text evidence="9 10 11 12">Belongs to the peptidase S16 family.</text>
</comment>
<reference evidence="16" key="1">
    <citation type="journal article" date="2019" name="Int. J. Syst. Evol. Microbiol.">
        <title>The Global Catalogue of Microorganisms (GCM) 10K type strain sequencing project: providing services to taxonomists for standard genome sequencing and annotation.</title>
        <authorList>
            <consortium name="The Broad Institute Genomics Platform"/>
            <consortium name="The Broad Institute Genome Sequencing Center for Infectious Disease"/>
            <person name="Wu L."/>
            <person name="Ma J."/>
        </authorList>
    </citation>
    <scope>NUCLEOTIDE SEQUENCE [LARGE SCALE GENOMIC DNA]</scope>
    <source>
        <strain evidence="16">KCTC 42456</strain>
    </source>
</reference>
<feature type="domain" description="Lon proteolytic" evidence="13">
    <location>
        <begin position="624"/>
        <end position="805"/>
    </location>
</feature>
<dbReference type="InterPro" id="IPR004815">
    <property type="entry name" value="Lon_bac/euk-typ"/>
</dbReference>
<dbReference type="InterPro" id="IPR027417">
    <property type="entry name" value="P-loop_NTPase"/>
</dbReference>
<dbReference type="InterPro" id="IPR003111">
    <property type="entry name" value="Lon_prtase_N"/>
</dbReference>
<keyword evidence="6 9" id="KW-0720">Serine protease</keyword>
<dbReference type="EC" id="3.4.21.53" evidence="9 10"/>
<feature type="active site" evidence="9 11">
    <location>
        <position position="754"/>
    </location>
</feature>
<dbReference type="InterPro" id="IPR054594">
    <property type="entry name" value="Lon_lid"/>
</dbReference>
<dbReference type="Pfam" id="PF05362">
    <property type="entry name" value="Lon_C"/>
    <property type="match status" value="1"/>
</dbReference>
<evidence type="ECO:0000256" key="4">
    <source>
        <dbReference type="ARBA" id="ARBA00022741"/>
    </source>
</evidence>
<dbReference type="PROSITE" id="PS51786">
    <property type="entry name" value="LON_PROTEOLYTIC"/>
    <property type="match status" value="1"/>
</dbReference>
<sequence>MSNFDQFDFHQASPLINEDTEFFPLMSPEDEEEMNNEQTPEILSILPLRNTVLFPGVVIPITVGRDKSIKLIKDAYKGDKIIGVVSQKDVNVEDPTFEELNTVGTVAVIVKMLQMPDGNTTVIIQGKNRFQLGELNQSEPYIKASVQKFVEIRPKVDKEFKAMVASVKELAMQIIQFSPNIPSEAALAIKNIDSLPFLINFISSNMNATVADKQLMLEVANLRDRANLVLTHLSAELQMLELKNQIQSRVKVDLDKQQRDYFLNQQLKTIQEELGGNSPDMEIDDLRKKGSKKQWSKETSIHFNKELDKLARMNPAAADYSVQINYLEVLLDLPWGTFTKDNFDLKRAEKILDKDHYGLDKVKKRIIEYLAVLKLKHNMKAPILCLVGPPGVGKTSLGKSIAKALGRKYVRMALGGIRDEAEIRGHRKTYIGAMPGRVIQSLKKAGSSNPVFVLDEIDKVGNDFRGDPSSALLEVLDPEQNNAFADNFVELDYDLSNVMFIATANSLSSIQPALLDRMEIIEVNGYTIEEKVEIAKKHLLPKQKETHGLKAKDIALKPTIIEKIIEDYTRESGVRSLEKTIGSVVRGAATKIAMEEEYNTNFSYEDVQKTLGPAFFDKDAYEGNDVAGVVTGLAWTSVGGDILFIEASLSPGKGKMTLTGNLGDVMKESAVIALAYIRAHAEDLGIDYRVFDQWDLHIHVPAGATPKDGPSAGITMLTALTSVFTQRQVKNHLAMTGEITLRGKVLPVGGIKEKILAAKRANIKDVILCKSNEKDILEIKADYIKDMSFHYVSNMLDVVKLALMPNKVKNALNIVYRDEKKQESVS</sequence>
<dbReference type="NCBIfam" id="TIGR00763">
    <property type="entry name" value="lon"/>
    <property type="match status" value="1"/>
</dbReference>
<organism evidence="15 16">
    <name type="scientific">Pedobacter alpinus</name>
    <dbReference type="NCBI Taxonomy" id="1590643"/>
    <lineage>
        <taxon>Bacteria</taxon>
        <taxon>Pseudomonadati</taxon>
        <taxon>Bacteroidota</taxon>
        <taxon>Sphingobacteriia</taxon>
        <taxon>Sphingobacteriales</taxon>
        <taxon>Sphingobacteriaceae</taxon>
        <taxon>Pedobacter</taxon>
    </lineage>
</organism>
<dbReference type="InterPro" id="IPR046336">
    <property type="entry name" value="Lon_prtase_N_sf"/>
</dbReference>
<dbReference type="Proteomes" id="UP001597546">
    <property type="component" value="Unassembled WGS sequence"/>
</dbReference>
<dbReference type="Pfam" id="PF02190">
    <property type="entry name" value="LON_substr_bdg"/>
    <property type="match status" value="1"/>
</dbReference>
<evidence type="ECO:0000256" key="12">
    <source>
        <dbReference type="RuleBase" id="RU000591"/>
    </source>
</evidence>
<dbReference type="PROSITE" id="PS51787">
    <property type="entry name" value="LON_N"/>
    <property type="match status" value="1"/>
</dbReference>
<feature type="binding site" evidence="9">
    <location>
        <begin position="388"/>
        <end position="395"/>
    </location>
    <ligand>
        <name>ATP</name>
        <dbReference type="ChEBI" id="CHEBI:30616"/>
    </ligand>
</feature>
<dbReference type="Gene3D" id="1.20.58.1480">
    <property type="match status" value="1"/>
</dbReference>
<evidence type="ECO:0000256" key="5">
    <source>
        <dbReference type="ARBA" id="ARBA00022801"/>
    </source>
</evidence>
<dbReference type="PROSITE" id="PS01046">
    <property type="entry name" value="LON_SER"/>
    <property type="match status" value="1"/>
</dbReference>
<keyword evidence="7 9" id="KW-0067">ATP-binding</keyword>
<name>A0ABW5TRT1_9SPHI</name>
<feature type="active site" evidence="9 11">
    <location>
        <position position="711"/>
    </location>
</feature>
<evidence type="ECO:0000256" key="2">
    <source>
        <dbReference type="ARBA" id="ARBA00022490"/>
    </source>
</evidence>
<dbReference type="Pfam" id="PF00004">
    <property type="entry name" value="AAA"/>
    <property type="match status" value="1"/>
</dbReference>
<dbReference type="HAMAP" id="MF_01973">
    <property type="entry name" value="lon_bact"/>
    <property type="match status" value="1"/>
</dbReference>
<protein>
    <recommendedName>
        <fullName evidence="9 10">Lon protease</fullName>
        <ecNumber evidence="9 10">3.4.21.53</ecNumber>
    </recommendedName>
    <alternativeName>
        <fullName evidence="9">ATP-dependent protease La</fullName>
    </alternativeName>
</protein>
<dbReference type="PIRSF" id="PIRSF001174">
    <property type="entry name" value="Lon_proteas"/>
    <property type="match status" value="1"/>
</dbReference>
<keyword evidence="3 9" id="KW-0645">Protease</keyword>
<keyword evidence="4 9" id="KW-0547">Nucleotide-binding</keyword>
<proteinExistence type="evidence at transcript level"/>
<keyword evidence="16" id="KW-1185">Reference proteome</keyword>
<dbReference type="GO" id="GO:0004252">
    <property type="term" value="F:serine-type endopeptidase activity"/>
    <property type="evidence" value="ECO:0007669"/>
    <property type="project" value="UniProtKB-EC"/>
</dbReference>
<dbReference type="EMBL" id="JBHULV010000028">
    <property type="protein sequence ID" value="MFD2731996.1"/>
    <property type="molecule type" value="Genomic_DNA"/>
</dbReference>
<dbReference type="SMART" id="SM00382">
    <property type="entry name" value="AAA"/>
    <property type="match status" value="1"/>
</dbReference>
<evidence type="ECO:0000256" key="6">
    <source>
        <dbReference type="ARBA" id="ARBA00022825"/>
    </source>
</evidence>
<dbReference type="InterPro" id="IPR003593">
    <property type="entry name" value="AAA+_ATPase"/>
</dbReference>
<dbReference type="Gene3D" id="1.20.5.5270">
    <property type="match status" value="1"/>
</dbReference>
<dbReference type="InterPro" id="IPR027065">
    <property type="entry name" value="Lon_Prtase"/>
</dbReference>
<dbReference type="InterPro" id="IPR027543">
    <property type="entry name" value="Lon_bac"/>
</dbReference>
<dbReference type="Gene3D" id="3.30.230.10">
    <property type="match status" value="1"/>
</dbReference>
<comment type="subunit">
    <text evidence="9 10">Homohexamer. Organized in a ring with a central cavity.</text>
</comment>
<accession>A0ABW5TRT1</accession>
<comment type="catalytic activity">
    <reaction evidence="9 10 11">
        <text>Hydrolysis of proteins in presence of ATP.</text>
        <dbReference type="EC" id="3.4.21.53"/>
    </reaction>
</comment>
<evidence type="ECO:0000256" key="9">
    <source>
        <dbReference type="HAMAP-Rule" id="MF_01973"/>
    </source>
</evidence>
<comment type="subcellular location">
    <subcellularLocation>
        <location evidence="1 9 10">Cytoplasm</location>
    </subcellularLocation>
</comment>
<dbReference type="PRINTS" id="PR00830">
    <property type="entry name" value="ENDOLAPTASE"/>
</dbReference>
<evidence type="ECO:0000313" key="16">
    <source>
        <dbReference type="Proteomes" id="UP001597546"/>
    </source>
</evidence>
<feature type="domain" description="Lon N-terminal" evidence="14">
    <location>
        <begin position="43"/>
        <end position="237"/>
    </location>
</feature>
<dbReference type="InterPro" id="IPR003959">
    <property type="entry name" value="ATPase_AAA_core"/>
</dbReference>
<dbReference type="PANTHER" id="PTHR10046">
    <property type="entry name" value="ATP DEPENDENT LON PROTEASE FAMILY MEMBER"/>
    <property type="match status" value="1"/>
</dbReference>
<dbReference type="InterPro" id="IPR014721">
    <property type="entry name" value="Ribsml_uS5_D2-typ_fold_subgr"/>
</dbReference>
<evidence type="ECO:0000256" key="1">
    <source>
        <dbReference type="ARBA" id="ARBA00004496"/>
    </source>
</evidence>
<dbReference type="SUPFAM" id="SSF54211">
    <property type="entry name" value="Ribosomal protein S5 domain 2-like"/>
    <property type="match status" value="1"/>
</dbReference>
<evidence type="ECO:0000256" key="11">
    <source>
        <dbReference type="PROSITE-ProRule" id="PRU01122"/>
    </source>
</evidence>
<evidence type="ECO:0000256" key="3">
    <source>
        <dbReference type="ARBA" id="ARBA00022670"/>
    </source>
</evidence>
<evidence type="ECO:0000259" key="13">
    <source>
        <dbReference type="PROSITE" id="PS51786"/>
    </source>
</evidence>
<dbReference type="InterPro" id="IPR008268">
    <property type="entry name" value="Peptidase_S16_AS"/>
</dbReference>
<dbReference type="InterPro" id="IPR020568">
    <property type="entry name" value="Ribosomal_Su5_D2-typ_SF"/>
</dbReference>
<dbReference type="SMART" id="SM00464">
    <property type="entry name" value="LON"/>
    <property type="match status" value="1"/>
</dbReference>
<comment type="function">
    <text evidence="9">ATP-dependent serine protease that mediates the selective degradation of mutant and abnormal proteins as well as certain short-lived regulatory proteins. Required for cellular homeostasis and for survival from DNA damage and developmental changes induced by stress. Degrades polypeptides processively to yield small peptide fragments that are 5 to 10 amino acids long. Binds to DNA in a double-stranded, site-specific manner.</text>
</comment>
<evidence type="ECO:0000259" key="14">
    <source>
        <dbReference type="PROSITE" id="PS51787"/>
    </source>
</evidence>
<dbReference type="Gene3D" id="2.30.130.40">
    <property type="entry name" value="LON domain-like"/>
    <property type="match status" value="1"/>
</dbReference>